<keyword evidence="7" id="KW-1185">Reference proteome</keyword>
<proteinExistence type="predicted"/>
<evidence type="ECO:0000313" key="7">
    <source>
        <dbReference type="Proteomes" id="UP000281955"/>
    </source>
</evidence>
<dbReference type="PRINTS" id="PR00455">
    <property type="entry name" value="HTHTETR"/>
</dbReference>
<dbReference type="OrthoDB" id="9805134at2"/>
<evidence type="ECO:0000313" key="6">
    <source>
        <dbReference type="EMBL" id="RKS79926.1"/>
    </source>
</evidence>
<dbReference type="EMBL" id="RBWV01000009">
    <property type="protein sequence ID" value="RKS79926.1"/>
    <property type="molecule type" value="Genomic_DNA"/>
</dbReference>
<dbReference type="SUPFAM" id="SSF48498">
    <property type="entry name" value="Tetracyclin repressor-like, C-terminal domain"/>
    <property type="match status" value="1"/>
</dbReference>
<evidence type="ECO:0000259" key="5">
    <source>
        <dbReference type="PROSITE" id="PS50977"/>
    </source>
</evidence>
<dbReference type="Proteomes" id="UP000281955">
    <property type="component" value="Unassembled WGS sequence"/>
</dbReference>
<organism evidence="6 7">
    <name type="scientific">Motilibacter peucedani</name>
    <dbReference type="NCBI Taxonomy" id="598650"/>
    <lineage>
        <taxon>Bacteria</taxon>
        <taxon>Bacillati</taxon>
        <taxon>Actinomycetota</taxon>
        <taxon>Actinomycetes</taxon>
        <taxon>Motilibacterales</taxon>
        <taxon>Motilibacteraceae</taxon>
        <taxon>Motilibacter</taxon>
    </lineage>
</organism>
<evidence type="ECO:0000256" key="4">
    <source>
        <dbReference type="PROSITE-ProRule" id="PRU00335"/>
    </source>
</evidence>
<sequence length="200" mass="21516">MPRRRSFGEAEAVLAAREAFWEHGYTATSLADLQAATGLSKSSLYEAFGSKRGLFQRALESYLAEILHPLLTPIEAEDAGVTELAAYFASLGTWLRSRSRPDAARGCLVVNTTGELNALDPAARGTVSSYRERACAAMRRCLQTLKCSAADADKRVDQLITAQFGIAVMARLDPSKAADVADDVAKEILSWSSNAPTVTT</sequence>
<feature type="domain" description="HTH tetR-type" evidence="5">
    <location>
        <begin position="6"/>
        <end position="66"/>
    </location>
</feature>
<evidence type="ECO:0000256" key="3">
    <source>
        <dbReference type="ARBA" id="ARBA00023163"/>
    </source>
</evidence>
<reference evidence="6 7" key="1">
    <citation type="submission" date="2018-10" db="EMBL/GenBank/DDBJ databases">
        <title>Genomic Encyclopedia of Archaeal and Bacterial Type Strains, Phase II (KMG-II): from individual species to whole genera.</title>
        <authorList>
            <person name="Goeker M."/>
        </authorList>
    </citation>
    <scope>NUCLEOTIDE SEQUENCE [LARGE SCALE GENOMIC DNA]</scope>
    <source>
        <strain evidence="6 7">RP-AC37</strain>
    </source>
</reference>
<gene>
    <name evidence="6" type="ORF">CLV35_0341</name>
</gene>
<dbReference type="GO" id="GO:0003677">
    <property type="term" value="F:DNA binding"/>
    <property type="evidence" value="ECO:0007669"/>
    <property type="project" value="UniProtKB-UniRule"/>
</dbReference>
<dbReference type="RefSeq" id="WP_121191694.1">
    <property type="nucleotide sequence ID" value="NZ_RBWV01000009.1"/>
</dbReference>
<dbReference type="InterPro" id="IPR036271">
    <property type="entry name" value="Tet_transcr_reg_TetR-rel_C_sf"/>
</dbReference>
<dbReference type="InterPro" id="IPR011075">
    <property type="entry name" value="TetR_C"/>
</dbReference>
<feature type="DNA-binding region" description="H-T-H motif" evidence="4">
    <location>
        <begin position="29"/>
        <end position="48"/>
    </location>
</feature>
<dbReference type="Pfam" id="PF16925">
    <property type="entry name" value="TetR_C_13"/>
    <property type="match status" value="1"/>
</dbReference>
<protein>
    <submittedName>
        <fullName evidence="6">AcrR family transcriptional regulator</fullName>
    </submittedName>
</protein>
<keyword evidence="1" id="KW-0805">Transcription regulation</keyword>
<dbReference type="Gene3D" id="1.10.357.10">
    <property type="entry name" value="Tetracycline Repressor, domain 2"/>
    <property type="match status" value="1"/>
</dbReference>
<dbReference type="InParanoid" id="A0A420XSY0"/>
<evidence type="ECO:0000256" key="2">
    <source>
        <dbReference type="ARBA" id="ARBA00023125"/>
    </source>
</evidence>
<evidence type="ECO:0000256" key="1">
    <source>
        <dbReference type="ARBA" id="ARBA00023015"/>
    </source>
</evidence>
<name>A0A420XSY0_9ACTN</name>
<dbReference type="PROSITE" id="PS50977">
    <property type="entry name" value="HTH_TETR_2"/>
    <property type="match status" value="1"/>
</dbReference>
<dbReference type="AlphaFoldDB" id="A0A420XSY0"/>
<dbReference type="Gene3D" id="1.10.10.60">
    <property type="entry name" value="Homeodomain-like"/>
    <property type="match status" value="1"/>
</dbReference>
<dbReference type="InterPro" id="IPR001647">
    <property type="entry name" value="HTH_TetR"/>
</dbReference>
<dbReference type="InterPro" id="IPR009057">
    <property type="entry name" value="Homeodomain-like_sf"/>
</dbReference>
<comment type="caution">
    <text evidence="6">The sequence shown here is derived from an EMBL/GenBank/DDBJ whole genome shotgun (WGS) entry which is preliminary data.</text>
</comment>
<dbReference type="PANTHER" id="PTHR47506:SF1">
    <property type="entry name" value="HTH-TYPE TRANSCRIPTIONAL REGULATOR YJDC"/>
    <property type="match status" value="1"/>
</dbReference>
<keyword evidence="2 4" id="KW-0238">DNA-binding</keyword>
<keyword evidence="3" id="KW-0804">Transcription</keyword>
<accession>A0A420XSY0</accession>
<dbReference type="Pfam" id="PF00440">
    <property type="entry name" value="TetR_N"/>
    <property type="match status" value="1"/>
</dbReference>
<dbReference type="PANTHER" id="PTHR47506">
    <property type="entry name" value="TRANSCRIPTIONAL REGULATORY PROTEIN"/>
    <property type="match status" value="1"/>
</dbReference>
<dbReference type="SUPFAM" id="SSF46689">
    <property type="entry name" value="Homeodomain-like"/>
    <property type="match status" value="1"/>
</dbReference>